<reference evidence="3" key="1">
    <citation type="submission" date="2014-06" db="EMBL/GenBank/DDBJ databases">
        <authorList>
            <person name="Le Roux Frederique"/>
        </authorList>
    </citation>
    <scope>NUCLEOTIDE SEQUENCE [LARGE SCALE GENOMIC DNA]</scope>
    <source>
        <strain evidence="3">J5-5</strain>
    </source>
</reference>
<evidence type="ECO:0000313" key="2">
    <source>
        <dbReference type="EMBL" id="CDT56252.1"/>
    </source>
</evidence>
<protein>
    <submittedName>
        <fullName evidence="2">Uncharacterized protein</fullName>
    </submittedName>
</protein>
<comment type="caution">
    <text evidence="2">The sequence shown here is derived from an EMBL/GenBank/DDBJ whole genome shotgun (WGS) entry which is preliminary data.</text>
</comment>
<proteinExistence type="predicted"/>
<dbReference type="EMBL" id="CCJV01000133">
    <property type="protein sequence ID" value="CDT56252.1"/>
    <property type="molecule type" value="Genomic_DNA"/>
</dbReference>
<dbReference type="Proteomes" id="UP000049495">
    <property type="component" value="Unassembled WGS sequence"/>
</dbReference>
<evidence type="ECO:0000256" key="1">
    <source>
        <dbReference type="SAM" id="Phobius"/>
    </source>
</evidence>
<keyword evidence="1" id="KW-0472">Membrane</keyword>
<feature type="transmembrane region" description="Helical" evidence="1">
    <location>
        <begin position="43"/>
        <end position="61"/>
    </location>
</feature>
<keyword evidence="1" id="KW-0812">Transmembrane</keyword>
<gene>
    <name evidence="2" type="ORF">VCR5J5_70003</name>
</gene>
<keyword evidence="1" id="KW-1133">Transmembrane helix</keyword>
<evidence type="ECO:0000313" key="3">
    <source>
        <dbReference type="Proteomes" id="UP000049495"/>
    </source>
</evidence>
<sequence>MTYNDYSNLPTFKLRPHEKVDLILIMFTLGTAAPFLFSENSFICLSMTNSIIVLLLIARVSR</sequence>
<accession>A0A822N6G7</accession>
<organism evidence="2 3">
    <name type="scientific">Vibrio crassostreae</name>
    <dbReference type="NCBI Taxonomy" id="246167"/>
    <lineage>
        <taxon>Bacteria</taxon>
        <taxon>Pseudomonadati</taxon>
        <taxon>Pseudomonadota</taxon>
        <taxon>Gammaproteobacteria</taxon>
        <taxon>Vibrionales</taxon>
        <taxon>Vibrionaceae</taxon>
        <taxon>Vibrio</taxon>
    </lineage>
</organism>
<name>A0A822N6G7_9VIBR</name>
<dbReference type="AlphaFoldDB" id="A0A822N6G7"/>